<evidence type="ECO:0000256" key="7">
    <source>
        <dbReference type="ARBA" id="ARBA00035034"/>
    </source>
</evidence>
<dbReference type="AlphaFoldDB" id="A0A285U724"/>
<evidence type="ECO:0000256" key="6">
    <source>
        <dbReference type="ARBA" id="ARBA00035023"/>
    </source>
</evidence>
<dbReference type="PANTHER" id="PTHR39479:SF2">
    <property type="entry name" value="2-OXOADIPATE DIOXYGENASE_DECARBOXYLASE"/>
    <property type="match status" value="1"/>
</dbReference>
<dbReference type="PANTHER" id="PTHR39479">
    <property type="match status" value="1"/>
</dbReference>
<keyword evidence="10" id="KW-1185">Reference proteome</keyword>
<keyword evidence="4" id="KW-0408">Iron</keyword>
<name>A0A285U724_9HYPH</name>
<dbReference type="InterPro" id="IPR047869">
    <property type="entry name" value="YdcJ_bac-like"/>
</dbReference>
<keyword evidence="2" id="KW-0223">Dioxygenase</keyword>
<sequence>MKERIHTSADDIRSAFSASMSAMYRDEVPAYGTLMALVARVNEETLAADPHLQARLEATDSLERISEERHGAIRLGTPAELSMMRRVFDVMGMYPVGYYDLSTAGVPVHSTAFRPVGDAALKRNPFRVFTSLLRLDLIADEALRAQASEVLAGRRIFTDRAVELVEKAEKDGGLDAVDAEAFVGEVLETFRWHDRAIVSADLYKRLHDAHRLIADVVSFKGPHINHLTPRTLDIDKVQARMPGAGIAPKAVVEGPPTRKCPILLRQTSFKALEEPVSFIGEGGEWKAGSHTARFGEIEQRGIALTPKGRALYDKLLNDTRAIARPAADGSNAAEYEAALASVFEAFPDDWNEIRKAGLGYFTYSLTEKGRAGRIAGDDIEALIAAGHVQFDPIVYEDFLPVSAAGIFQSNLGDEAAQEFVASPNQVMFERDLGAGVLDEFAHYAGIEKASIEVCLGAAGMADAAE</sequence>
<protein>
    <recommendedName>
        <fullName evidence="7">2-oxoadipate dioxygenase/decarboxylase</fullName>
        <ecNumber evidence="6">1.13.11.93</ecNumber>
    </recommendedName>
    <alternativeName>
        <fullName evidence="8">2-hydroxyglutarate synthase</fullName>
    </alternativeName>
</protein>
<dbReference type="CDD" id="cd16348">
    <property type="entry name" value="VOC_YdcJ_like"/>
    <property type="match status" value="1"/>
</dbReference>
<reference evidence="9 10" key="1">
    <citation type="submission" date="2017-08" db="EMBL/GenBank/DDBJ databases">
        <authorList>
            <person name="de Groot N.N."/>
        </authorList>
    </citation>
    <scope>NUCLEOTIDE SEQUENCE [LARGE SCALE GENOMIC DNA]</scope>
    <source>
        <strain evidence="9 10">JC85</strain>
    </source>
</reference>
<evidence type="ECO:0000256" key="2">
    <source>
        <dbReference type="ARBA" id="ARBA00022964"/>
    </source>
</evidence>
<dbReference type="EC" id="1.13.11.93" evidence="6"/>
<dbReference type="EMBL" id="OBQD01000004">
    <property type="protein sequence ID" value="SOC37724.1"/>
    <property type="molecule type" value="Genomic_DNA"/>
</dbReference>
<evidence type="ECO:0000256" key="3">
    <source>
        <dbReference type="ARBA" id="ARBA00023002"/>
    </source>
</evidence>
<dbReference type="InterPro" id="IPR009770">
    <property type="entry name" value="HGLS"/>
</dbReference>
<keyword evidence="3" id="KW-0560">Oxidoreductase</keyword>
<proteinExistence type="inferred from homology"/>
<evidence type="ECO:0000256" key="4">
    <source>
        <dbReference type="ARBA" id="ARBA00023004"/>
    </source>
</evidence>
<organism evidence="9 10">
    <name type="scientific">Rhizobium subbaraonis</name>
    <dbReference type="NCBI Taxonomy" id="908946"/>
    <lineage>
        <taxon>Bacteria</taxon>
        <taxon>Pseudomonadati</taxon>
        <taxon>Pseudomonadota</taxon>
        <taxon>Alphaproteobacteria</taxon>
        <taxon>Hyphomicrobiales</taxon>
        <taxon>Rhizobiaceae</taxon>
        <taxon>Rhizobium/Agrobacterium group</taxon>
        <taxon>Rhizobium</taxon>
    </lineage>
</organism>
<evidence type="ECO:0000256" key="5">
    <source>
        <dbReference type="ARBA" id="ARBA00035013"/>
    </source>
</evidence>
<dbReference type="GO" id="GO:0051213">
    <property type="term" value="F:dioxygenase activity"/>
    <property type="evidence" value="ECO:0007669"/>
    <property type="project" value="UniProtKB-KW"/>
</dbReference>
<dbReference type="Gene3D" id="3.10.180.80">
    <property type="entry name" value="Uncharacterised protein PF07063, DUF1338"/>
    <property type="match status" value="1"/>
</dbReference>
<accession>A0A285U724</accession>
<evidence type="ECO:0000313" key="10">
    <source>
        <dbReference type="Proteomes" id="UP000219167"/>
    </source>
</evidence>
<comment type="similarity">
    <text evidence="5">Belongs to the 2-oxoadipate dioxygenase/decarboxylase family.</text>
</comment>
<dbReference type="Pfam" id="PF07063">
    <property type="entry name" value="HGLS"/>
    <property type="match status" value="1"/>
</dbReference>
<dbReference type="OrthoDB" id="4394119at2"/>
<dbReference type="Proteomes" id="UP000219167">
    <property type="component" value="Unassembled WGS sequence"/>
</dbReference>
<evidence type="ECO:0000256" key="1">
    <source>
        <dbReference type="ARBA" id="ARBA00001954"/>
    </source>
</evidence>
<dbReference type="SMART" id="SM01150">
    <property type="entry name" value="DUF1338"/>
    <property type="match status" value="1"/>
</dbReference>
<gene>
    <name evidence="9" type="ORF">SAMN05892877_104274</name>
</gene>
<evidence type="ECO:0000256" key="8">
    <source>
        <dbReference type="ARBA" id="ARBA00035045"/>
    </source>
</evidence>
<comment type="cofactor">
    <cofactor evidence="1">
        <name>Fe(2+)</name>
        <dbReference type="ChEBI" id="CHEBI:29033"/>
    </cofactor>
</comment>
<dbReference type="RefSeq" id="WP_097137901.1">
    <property type="nucleotide sequence ID" value="NZ_OBQD01000004.1"/>
</dbReference>
<evidence type="ECO:0000313" key="9">
    <source>
        <dbReference type="EMBL" id="SOC37724.1"/>
    </source>
</evidence>